<evidence type="ECO:0000259" key="1">
    <source>
        <dbReference type="Pfam" id="PF00582"/>
    </source>
</evidence>
<reference evidence="2 3" key="1">
    <citation type="submission" date="2016-11" db="EMBL/GenBank/DDBJ databases">
        <authorList>
            <person name="Jaros S."/>
            <person name="Januszkiewicz K."/>
            <person name="Wedrychowicz H."/>
        </authorList>
    </citation>
    <scope>NUCLEOTIDE SEQUENCE [LARGE SCALE GENOMIC DNA]</scope>
    <source>
        <strain evidence="2 3">DSM 18119</strain>
    </source>
</reference>
<dbReference type="InterPro" id="IPR006016">
    <property type="entry name" value="UspA"/>
</dbReference>
<proteinExistence type="predicted"/>
<name>A0A1M4XDD2_9BACT</name>
<dbReference type="SUPFAM" id="SSF52402">
    <property type="entry name" value="Adenine nucleotide alpha hydrolases-like"/>
    <property type="match status" value="1"/>
</dbReference>
<dbReference type="Gene3D" id="3.40.50.12370">
    <property type="match status" value="1"/>
</dbReference>
<protein>
    <submittedName>
        <fullName evidence="2">Nucleotide-binding universal stress protein, UspA family</fullName>
    </submittedName>
</protein>
<keyword evidence="3" id="KW-1185">Reference proteome</keyword>
<dbReference type="STRING" id="1121884.SAMN02745131_01425"/>
<dbReference type="OrthoDB" id="666656at2"/>
<dbReference type="Pfam" id="PF00582">
    <property type="entry name" value="Usp"/>
    <property type="match status" value="1"/>
</dbReference>
<accession>A0A1M4XDD2</accession>
<organism evidence="2 3">
    <name type="scientific">Flavisolibacter ginsengisoli DSM 18119</name>
    <dbReference type="NCBI Taxonomy" id="1121884"/>
    <lineage>
        <taxon>Bacteria</taxon>
        <taxon>Pseudomonadati</taxon>
        <taxon>Bacteroidota</taxon>
        <taxon>Chitinophagia</taxon>
        <taxon>Chitinophagales</taxon>
        <taxon>Chitinophagaceae</taxon>
        <taxon>Flavisolibacter</taxon>
    </lineage>
</organism>
<evidence type="ECO:0000313" key="3">
    <source>
        <dbReference type="Proteomes" id="UP000184048"/>
    </source>
</evidence>
<dbReference type="EMBL" id="FQUU01000004">
    <property type="protein sequence ID" value="SHE91276.1"/>
    <property type="molecule type" value="Genomic_DNA"/>
</dbReference>
<feature type="domain" description="UspA" evidence="1">
    <location>
        <begin position="5"/>
        <end position="118"/>
    </location>
</feature>
<dbReference type="RefSeq" id="WP_072834628.1">
    <property type="nucleotide sequence ID" value="NZ_FQUU01000004.1"/>
</dbReference>
<gene>
    <name evidence="2" type="ORF">SAMN02745131_01425</name>
</gene>
<evidence type="ECO:0000313" key="2">
    <source>
        <dbReference type="EMBL" id="SHE91276.1"/>
    </source>
</evidence>
<dbReference type="Proteomes" id="UP000184048">
    <property type="component" value="Unassembled WGS sequence"/>
</dbReference>
<sequence length="281" mass="31679">MCQSFKTILVPVDFSINTEVAIKKALEVVDRQTGTIHLLHVNHQMKSNIITVVKRNYQDGYTLPAEQMLSDWKKCMEDSIPTLKVDISLEHHSSIQMCIEKKTMQLKADLVVIGKKSNHFWLPFLNTVLPNELCEVTGSAVLTVKPGSLHNKIRTLVVPITTEVPRYKMDAITALSRKTSLKVYLVTFSDENNIPADFSASALLKVYQWLKDSIHCQVEYSVLHGSNKAKALMLFAEKINADVLLLDTTSETRGGWMNRHISDILEPGSKVQVLALNRTNY</sequence>
<dbReference type="AlphaFoldDB" id="A0A1M4XDD2"/>
<dbReference type="CDD" id="cd00293">
    <property type="entry name" value="USP-like"/>
    <property type="match status" value="1"/>
</dbReference>